<dbReference type="GO" id="GO:0005524">
    <property type="term" value="F:ATP binding"/>
    <property type="evidence" value="ECO:0007669"/>
    <property type="project" value="UniProtKB-UniRule"/>
</dbReference>
<sequence>MFDQFVPGTQIRDYLFHECIGSGGFAAVYIITSIKFETKFVAKVILPQSKNMLSAWESFDSEVNSLLKLDFPNIIRLYDHFTENGYFFLILEYCSHGSLYDEVRECGPLTGVRLLSVCQQLIAAVYNAHSNNIAHRDIKPHNILFDEFGRVKLADFGISVSTDNNDIIKNYKCSPAFAAPEVLKKEPHDFFKADLWSLGVTLYFATTGQLPFKYHEPHQMVRVISQVGINITRTMMPSYIFDIIKNLLIYDPAERGSISLTCMLMNNEKVKNESKPYLTLSRFKITKIVPFMSSRNIHQPEGSKMGASASRTPKVLMSIANFETRKRSTSLTRPKIFNREKFAKRFSDY</sequence>
<dbReference type="AlphaFoldDB" id="A0A1J4J613"/>
<comment type="caution">
    <text evidence="6">The sequence shown here is derived from an EMBL/GenBank/DDBJ whole genome shotgun (WGS) entry which is preliminary data.</text>
</comment>
<evidence type="ECO:0000256" key="3">
    <source>
        <dbReference type="PROSITE-ProRule" id="PRU10141"/>
    </source>
</evidence>
<dbReference type="Gene3D" id="1.10.510.10">
    <property type="entry name" value="Transferase(Phosphotransferase) domain 1"/>
    <property type="match status" value="1"/>
</dbReference>
<keyword evidence="2 3" id="KW-0067">ATP-binding</keyword>
<dbReference type="PANTHER" id="PTHR24362">
    <property type="entry name" value="SERINE/THREONINE-PROTEIN KINASE NEK"/>
    <property type="match status" value="1"/>
</dbReference>
<keyword evidence="6" id="KW-0418">Kinase</keyword>
<dbReference type="InterPro" id="IPR017441">
    <property type="entry name" value="Protein_kinase_ATP_BS"/>
</dbReference>
<dbReference type="Proteomes" id="UP000179807">
    <property type="component" value="Unassembled WGS sequence"/>
</dbReference>
<dbReference type="FunFam" id="1.10.510.10:FF:000571">
    <property type="entry name" value="Maternal embryonic leucine zipper kinase"/>
    <property type="match status" value="1"/>
</dbReference>
<name>A0A1J4J613_9EUKA</name>
<dbReference type="RefSeq" id="XP_068347785.1">
    <property type="nucleotide sequence ID" value="XM_068512501.1"/>
</dbReference>
<evidence type="ECO:0000256" key="2">
    <source>
        <dbReference type="ARBA" id="ARBA00022840"/>
    </source>
</evidence>
<feature type="binding site" evidence="3">
    <location>
        <position position="43"/>
    </location>
    <ligand>
        <name>ATP</name>
        <dbReference type="ChEBI" id="CHEBI:30616"/>
    </ligand>
</feature>
<evidence type="ECO:0000256" key="1">
    <source>
        <dbReference type="ARBA" id="ARBA00022741"/>
    </source>
</evidence>
<dbReference type="PROSITE" id="PS50011">
    <property type="entry name" value="PROTEIN_KINASE_DOM"/>
    <property type="match status" value="1"/>
</dbReference>
<dbReference type="GO" id="GO:0004674">
    <property type="term" value="F:protein serine/threonine kinase activity"/>
    <property type="evidence" value="ECO:0007669"/>
    <property type="project" value="UniProtKB-KW"/>
</dbReference>
<dbReference type="PROSITE" id="PS00108">
    <property type="entry name" value="PROTEIN_KINASE_ST"/>
    <property type="match status" value="1"/>
</dbReference>
<keyword evidence="4" id="KW-0723">Serine/threonine-protein kinase</keyword>
<evidence type="ECO:0000259" key="5">
    <source>
        <dbReference type="PROSITE" id="PS50011"/>
    </source>
</evidence>
<dbReference type="OrthoDB" id="377346at2759"/>
<dbReference type="InterPro" id="IPR008271">
    <property type="entry name" value="Ser/Thr_kinase_AS"/>
</dbReference>
<dbReference type="SUPFAM" id="SSF56112">
    <property type="entry name" value="Protein kinase-like (PK-like)"/>
    <property type="match status" value="1"/>
</dbReference>
<evidence type="ECO:0000313" key="7">
    <source>
        <dbReference type="Proteomes" id="UP000179807"/>
    </source>
</evidence>
<gene>
    <name evidence="6" type="ORF">TRFO_39202</name>
</gene>
<dbReference type="VEuPathDB" id="TrichDB:TRFO_39202"/>
<comment type="similarity">
    <text evidence="4">Belongs to the protein kinase superfamily.</text>
</comment>
<keyword evidence="6" id="KW-0808">Transferase</keyword>
<dbReference type="Pfam" id="PF00069">
    <property type="entry name" value="Pkinase"/>
    <property type="match status" value="1"/>
</dbReference>
<evidence type="ECO:0000313" key="6">
    <source>
        <dbReference type="EMBL" id="OHS94648.1"/>
    </source>
</evidence>
<keyword evidence="1 3" id="KW-0547">Nucleotide-binding</keyword>
<dbReference type="PANTHER" id="PTHR24362:SF309">
    <property type="entry name" value="PROTEIN KINASE DOMAIN-CONTAINING PROTEIN"/>
    <property type="match status" value="1"/>
</dbReference>
<dbReference type="GeneID" id="94847205"/>
<dbReference type="InterPro" id="IPR011009">
    <property type="entry name" value="Kinase-like_dom_sf"/>
</dbReference>
<dbReference type="InterPro" id="IPR000719">
    <property type="entry name" value="Prot_kinase_dom"/>
</dbReference>
<organism evidence="6 7">
    <name type="scientific">Tritrichomonas foetus</name>
    <dbReference type="NCBI Taxonomy" id="1144522"/>
    <lineage>
        <taxon>Eukaryota</taxon>
        <taxon>Metamonada</taxon>
        <taxon>Parabasalia</taxon>
        <taxon>Tritrichomonadida</taxon>
        <taxon>Tritrichomonadidae</taxon>
        <taxon>Tritrichomonas</taxon>
    </lineage>
</organism>
<dbReference type="EMBL" id="MLAK01001303">
    <property type="protein sequence ID" value="OHS94648.1"/>
    <property type="molecule type" value="Genomic_DNA"/>
</dbReference>
<protein>
    <submittedName>
        <fullName evidence="6">CAMK family protein kinase</fullName>
    </submittedName>
</protein>
<proteinExistence type="inferred from homology"/>
<reference evidence="6" key="1">
    <citation type="submission" date="2016-10" db="EMBL/GenBank/DDBJ databases">
        <authorList>
            <person name="Benchimol M."/>
            <person name="Almeida L.G."/>
            <person name="Vasconcelos A.T."/>
            <person name="Perreira-Neves A."/>
            <person name="Rosa I.A."/>
            <person name="Tasca T."/>
            <person name="Bogo M.R."/>
            <person name="de Souza W."/>
        </authorList>
    </citation>
    <scope>NUCLEOTIDE SEQUENCE [LARGE SCALE GENOMIC DNA]</scope>
    <source>
        <strain evidence="6">K</strain>
    </source>
</reference>
<keyword evidence="7" id="KW-1185">Reference proteome</keyword>
<dbReference type="PROSITE" id="PS00107">
    <property type="entry name" value="PROTEIN_KINASE_ATP"/>
    <property type="match status" value="1"/>
</dbReference>
<evidence type="ECO:0000256" key="4">
    <source>
        <dbReference type="RuleBase" id="RU000304"/>
    </source>
</evidence>
<accession>A0A1J4J613</accession>
<dbReference type="SMART" id="SM00220">
    <property type="entry name" value="S_TKc"/>
    <property type="match status" value="1"/>
</dbReference>
<feature type="domain" description="Protein kinase" evidence="5">
    <location>
        <begin position="14"/>
        <end position="278"/>
    </location>
</feature>